<feature type="region of interest" description="Disordered" evidence="1">
    <location>
        <begin position="156"/>
        <end position="231"/>
    </location>
</feature>
<evidence type="ECO:0000313" key="2">
    <source>
        <dbReference type="EMBL" id="KIO18629.1"/>
    </source>
</evidence>
<evidence type="ECO:0000313" key="3">
    <source>
        <dbReference type="Proteomes" id="UP000054248"/>
    </source>
</evidence>
<evidence type="ECO:0000256" key="1">
    <source>
        <dbReference type="SAM" id="MobiDB-lite"/>
    </source>
</evidence>
<sequence length="272" mass="28931">MTAQSQHSSPSTNKNGVVEMNGLSLPLPNAASNNSASQKREYLKRLRHEELVDLLISVDTDRTTKIFPDDIQAAISARSAELVQESPVAASPSTPEPEVQATSLPQPQGAEPATSTPPPFSPAQHQHIPPHASLPVPGNPFMPFLPPHLAHPPFPFPFHQGPAMPPPPPPPVQLHQGLVSQPPPHSISPPIDAQPLHSQNTPTPSAHEPTSPGSTPTPHYPGPVEPIPPTPHSLSSLNNGMPSYEEMICMALADLASPDGSAPKALFEWMTK</sequence>
<reference evidence="2 3" key="1">
    <citation type="submission" date="2014-04" db="EMBL/GenBank/DDBJ databases">
        <authorList>
            <consortium name="DOE Joint Genome Institute"/>
            <person name="Kuo A."/>
            <person name="Girlanda M."/>
            <person name="Perotto S."/>
            <person name="Kohler A."/>
            <person name="Nagy L.G."/>
            <person name="Floudas D."/>
            <person name="Copeland A."/>
            <person name="Barry K.W."/>
            <person name="Cichocki N."/>
            <person name="Veneault-Fourrey C."/>
            <person name="LaButti K."/>
            <person name="Lindquist E.A."/>
            <person name="Lipzen A."/>
            <person name="Lundell T."/>
            <person name="Morin E."/>
            <person name="Murat C."/>
            <person name="Sun H."/>
            <person name="Tunlid A."/>
            <person name="Henrissat B."/>
            <person name="Grigoriev I.V."/>
            <person name="Hibbett D.S."/>
            <person name="Martin F."/>
            <person name="Nordberg H.P."/>
            <person name="Cantor M.N."/>
            <person name="Hua S.X."/>
        </authorList>
    </citation>
    <scope>NUCLEOTIDE SEQUENCE [LARGE SCALE GENOMIC DNA]</scope>
    <source>
        <strain evidence="2 3">MUT 4182</strain>
    </source>
</reference>
<dbReference type="HOGENOM" id="CLU_1023756_0_0_1"/>
<feature type="compositionally biased region" description="Pro residues" evidence="1">
    <location>
        <begin position="163"/>
        <end position="172"/>
    </location>
</feature>
<dbReference type="STRING" id="1051891.A0A0C3Q607"/>
<dbReference type="AlphaFoldDB" id="A0A0C3Q607"/>
<feature type="region of interest" description="Disordered" evidence="1">
    <location>
        <begin position="85"/>
        <end position="135"/>
    </location>
</feature>
<feature type="compositionally biased region" description="Polar residues" evidence="1">
    <location>
        <begin position="1"/>
        <end position="15"/>
    </location>
</feature>
<gene>
    <name evidence="2" type="ORF">M407DRAFT_31705</name>
</gene>
<keyword evidence="3" id="KW-1185">Reference proteome</keyword>
<dbReference type="Proteomes" id="UP000054248">
    <property type="component" value="Unassembled WGS sequence"/>
</dbReference>
<dbReference type="EMBL" id="KN823272">
    <property type="protein sequence ID" value="KIO18629.1"/>
    <property type="molecule type" value="Genomic_DNA"/>
</dbReference>
<feature type="region of interest" description="Disordered" evidence="1">
    <location>
        <begin position="1"/>
        <end position="38"/>
    </location>
</feature>
<proteinExistence type="predicted"/>
<reference evidence="3" key="2">
    <citation type="submission" date="2015-01" db="EMBL/GenBank/DDBJ databases">
        <title>Evolutionary Origins and Diversification of the Mycorrhizal Mutualists.</title>
        <authorList>
            <consortium name="DOE Joint Genome Institute"/>
            <consortium name="Mycorrhizal Genomics Consortium"/>
            <person name="Kohler A."/>
            <person name="Kuo A."/>
            <person name="Nagy L.G."/>
            <person name="Floudas D."/>
            <person name="Copeland A."/>
            <person name="Barry K.W."/>
            <person name="Cichocki N."/>
            <person name="Veneault-Fourrey C."/>
            <person name="LaButti K."/>
            <person name="Lindquist E.A."/>
            <person name="Lipzen A."/>
            <person name="Lundell T."/>
            <person name="Morin E."/>
            <person name="Murat C."/>
            <person name="Riley R."/>
            <person name="Ohm R."/>
            <person name="Sun H."/>
            <person name="Tunlid A."/>
            <person name="Henrissat B."/>
            <person name="Grigoriev I.V."/>
            <person name="Hibbett D.S."/>
            <person name="Martin F."/>
        </authorList>
    </citation>
    <scope>NUCLEOTIDE SEQUENCE [LARGE SCALE GENOMIC DNA]</scope>
    <source>
        <strain evidence="3">MUT 4182</strain>
    </source>
</reference>
<protein>
    <submittedName>
        <fullName evidence="2">Uncharacterized protein</fullName>
    </submittedName>
</protein>
<organism evidence="2 3">
    <name type="scientific">Tulasnella calospora MUT 4182</name>
    <dbReference type="NCBI Taxonomy" id="1051891"/>
    <lineage>
        <taxon>Eukaryota</taxon>
        <taxon>Fungi</taxon>
        <taxon>Dikarya</taxon>
        <taxon>Basidiomycota</taxon>
        <taxon>Agaricomycotina</taxon>
        <taxon>Agaricomycetes</taxon>
        <taxon>Cantharellales</taxon>
        <taxon>Tulasnellaceae</taxon>
        <taxon>Tulasnella</taxon>
    </lineage>
</organism>
<accession>A0A0C3Q607</accession>
<name>A0A0C3Q607_9AGAM</name>
<dbReference type="OrthoDB" id="5863171at2759"/>
<feature type="compositionally biased region" description="Pro residues" evidence="1">
    <location>
        <begin position="218"/>
        <end position="231"/>
    </location>
</feature>